<comment type="caution">
    <text evidence="1">The sequence shown here is derived from an EMBL/GenBank/DDBJ whole genome shotgun (WGS) entry which is preliminary data.</text>
</comment>
<dbReference type="EMBL" id="JAHRIQ010062227">
    <property type="protein sequence ID" value="MEQ2241865.1"/>
    <property type="molecule type" value="Genomic_DNA"/>
</dbReference>
<accession>A0ABV0UBJ6</accession>
<sequence length="75" mass="8204">FQTPAAPALDVVQSRCFVKIFYGKPHENGLSALLNHVAYKAPQRVSMAFGSSMTDLLDLVLKSFSTGLNSFSINR</sequence>
<name>A0ABV0UBJ6_9TELE</name>
<feature type="non-terminal residue" evidence="1">
    <location>
        <position position="75"/>
    </location>
</feature>
<evidence type="ECO:0000313" key="2">
    <source>
        <dbReference type="Proteomes" id="UP001482620"/>
    </source>
</evidence>
<dbReference type="Proteomes" id="UP001482620">
    <property type="component" value="Unassembled WGS sequence"/>
</dbReference>
<proteinExistence type="predicted"/>
<protein>
    <submittedName>
        <fullName evidence="1">Uncharacterized protein</fullName>
    </submittedName>
</protein>
<gene>
    <name evidence="1" type="ORF">ILYODFUR_029799</name>
</gene>
<reference evidence="1 2" key="1">
    <citation type="submission" date="2021-06" db="EMBL/GenBank/DDBJ databases">
        <authorList>
            <person name="Palmer J.M."/>
        </authorList>
    </citation>
    <scope>NUCLEOTIDE SEQUENCE [LARGE SCALE GENOMIC DNA]</scope>
    <source>
        <strain evidence="2">if_2019</strain>
        <tissue evidence="1">Muscle</tissue>
    </source>
</reference>
<feature type="non-terminal residue" evidence="1">
    <location>
        <position position="1"/>
    </location>
</feature>
<organism evidence="1 2">
    <name type="scientific">Ilyodon furcidens</name>
    <name type="common">goldbreast splitfin</name>
    <dbReference type="NCBI Taxonomy" id="33524"/>
    <lineage>
        <taxon>Eukaryota</taxon>
        <taxon>Metazoa</taxon>
        <taxon>Chordata</taxon>
        <taxon>Craniata</taxon>
        <taxon>Vertebrata</taxon>
        <taxon>Euteleostomi</taxon>
        <taxon>Actinopterygii</taxon>
        <taxon>Neopterygii</taxon>
        <taxon>Teleostei</taxon>
        <taxon>Neoteleostei</taxon>
        <taxon>Acanthomorphata</taxon>
        <taxon>Ovalentaria</taxon>
        <taxon>Atherinomorphae</taxon>
        <taxon>Cyprinodontiformes</taxon>
        <taxon>Goodeidae</taxon>
        <taxon>Ilyodon</taxon>
    </lineage>
</organism>
<evidence type="ECO:0000313" key="1">
    <source>
        <dbReference type="EMBL" id="MEQ2241865.1"/>
    </source>
</evidence>
<keyword evidence="2" id="KW-1185">Reference proteome</keyword>